<dbReference type="Gene3D" id="3.40.630.30">
    <property type="match status" value="1"/>
</dbReference>
<feature type="domain" description="N-acetyltransferase" evidence="2">
    <location>
        <begin position="8"/>
        <end position="170"/>
    </location>
</feature>
<name>A0ABW0LKW7_9BACI</name>
<dbReference type="RefSeq" id="WP_382353031.1">
    <property type="nucleotide sequence ID" value="NZ_JBHSMC010000020.1"/>
</dbReference>
<evidence type="ECO:0000313" key="4">
    <source>
        <dbReference type="Proteomes" id="UP001596147"/>
    </source>
</evidence>
<evidence type="ECO:0000259" key="2">
    <source>
        <dbReference type="PROSITE" id="PS51186"/>
    </source>
</evidence>
<dbReference type="SUPFAM" id="SSF55729">
    <property type="entry name" value="Acyl-CoA N-acyltransferases (Nat)"/>
    <property type="match status" value="1"/>
</dbReference>
<accession>A0ABW0LKW7</accession>
<dbReference type="PANTHER" id="PTHR13947">
    <property type="entry name" value="GNAT FAMILY N-ACETYLTRANSFERASE"/>
    <property type="match status" value="1"/>
</dbReference>
<dbReference type="PANTHER" id="PTHR13947:SF37">
    <property type="entry name" value="LD18367P"/>
    <property type="match status" value="1"/>
</dbReference>
<dbReference type="PROSITE" id="PS51186">
    <property type="entry name" value="GNAT"/>
    <property type="match status" value="1"/>
</dbReference>
<dbReference type="GO" id="GO:0016746">
    <property type="term" value="F:acyltransferase activity"/>
    <property type="evidence" value="ECO:0007669"/>
    <property type="project" value="UniProtKB-KW"/>
</dbReference>
<gene>
    <name evidence="3" type="ORF">ACFPM4_14350</name>
</gene>
<comment type="caution">
    <text evidence="3">The sequence shown here is derived from an EMBL/GenBank/DDBJ whole genome shotgun (WGS) entry which is preliminary data.</text>
</comment>
<protein>
    <submittedName>
        <fullName evidence="3">GNAT family N-acetyltransferase</fullName>
        <ecNumber evidence="3">2.3.-.-</ecNumber>
    </submittedName>
</protein>
<dbReference type="InterPro" id="IPR000182">
    <property type="entry name" value="GNAT_dom"/>
</dbReference>
<keyword evidence="3" id="KW-0012">Acyltransferase</keyword>
<keyword evidence="1 3" id="KW-0808">Transferase</keyword>
<reference evidence="4" key="1">
    <citation type="journal article" date="2019" name="Int. J. Syst. Evol. Microbiol.">
        <title>The Global Catalogue of Microorganisms (GCM) 10K type strain sequencing project: providing services to taxonomists for standard genome sequencing and annotation.</title>
        <authorList>
            <consortium name="The Broad Institute Genomics Platform"/>
            <consortium name="The Broad Institute Genome Sequencing Center for Infectious Disease"/>
            <person name="Wu L."/>
            <person name="Ma J."/>
        </authorList>
    </citation>
    <scope>NUCLEOTIDE SEQUENCE [LARGE SCALE GENOMIC DNA]</scope>
    <source>
        <strain evidence="4">CGMCC 1.12237</strain>
    </source>
</reference>
<keyword evidence="4" id="KW-1185">Reference proteome</keyword>
<dbReference type="EMBL" id="JBHSMC010000020">
    <property type="protein sequence ID" value="MFC5465910.1"/>
    <property type="molecule type" value="Genomic_DNA"/>
</dbReference>
<dbReference type="Pfam" id="PF00583">
    <property type="entry name" value="Acetyltransf_1"/>
    <property type="match status" value="1"/>
</dbReference>
<dbReference type="Proteomes" id="UP001596147">
    <property type="component" value="Unassembled WGS sequence"/>
</dbReference>
<proteinExistence type="predicted"/>
<dbReference type="EC" id="2.3.-.-" evidence="3"/>
<dbReference type="CDD" id="cd04301">
    <property type="entry name" value="NAT_SF"/>
    <property type="match status" value="1"/>
</dbReference>
<sequence>MQSIEIHMLSRVASHNMEDMERIVSIVNHVYAVSEDGLWLDGAERTSVEEIAELARSGELAVAQYMGKIVGCVRVHRLDEETAGFGMLAVDEEYQGMGIGRDLIRFAEEKFQQEGFHKVQLELLVPQEGTHPAKEFLRNWYMRLGYQPVQTDSVADSIPELAQMLALPCQFIIFHKCLFTSAWHPYN</sequence>
<evidence type="ECO:0000256" key="1">
    <source>
        <dbReference type="ARBA" id="ARBA00022679"/>
    </source>
</evidence>
<dbReference type="InterPro" id="IPR050769">
    <property type="entry name" value="NAT_camello-type"/>
</dbReference>
<organism evidence="3 4">
    <name type="scientific">Lederbergia graminis</name>
    <dbReference type="NCBI Taxonomy" id="735518"/>
    <lineage>
        <taxon>Bacteria</taxon>
        <taxon>Bacillati</taxon>
        <taxon>Bacillota</taxon>
        <taxon>Bacilli</taxon>
        <taxon>Bacillales</taxon>
        <taxon>Bacillaceae</taxon>
        <taxon>Lederbergia</taxon>
    </lineage>
</organism>
<evidence type="ECO:0000313" key="3">
    <source>
        <dbReference type="EMBL" id="MFC5465910.1"/>
    </source>
</evidence>
<dbReference type="InterPro" id="IPR016181">
    <property type="entry name" value="Acyl_CoA_acyltransferase"/>
</dbReference>